<dbReference type="PANTHER" id="PTHR45737:SF6">
    <property type="entry name" value="VON WILLEBRAND FACTOR A DOMAIN-CONTAINING PROTEIN 5A"/>
    <property type="match status" value="1"/>
</dbReference>
<evidence type="ECO:0000259" key="3">
    <source>
        <dbReference type="PROSITE" id="PS51468"/>
    </source>
</evidence>
<name>A0A1W1DRY0_9ZZZZ</name>
<dbReference type="InterPro" id="IPR036465">
    <property type="entry name" value="vWFA_dom_sf"/>
</dbReference>
<keyword evidence="1" id="KW-0472">Membrane</keyword>
<dbReference type="InterPro" id="IPR013694">
    <property type="entry name" value="VIT"/>
</dbReference>
<dbReference type="PROSITE" id="PS50234">
    <property type="entry name" value="VWFA"/>
    <property type="match status" value="1"/>
</dbReference>
<feature type="domain" description="VIT" evidence="3">
    <location>
        <begin position="52"/>
        <end position="180"/>
    </location>
</feature>
<dbReference type="Pfam" id="PF08487">
    <property type="entry name" value="VIT"/>
    <property type="match status" value="1"/>
</dbReference>
<dbReference type="Gene3D" id="3.40.50.410">
    <property type="entry name" value="von Willebrand factor, type A domain"/>
    <property type="match status" value="1"/>
</dbReference>
<dbReference type="AlphaFoldDB" id="A0A1W1DRY0"/>
<dbReference type="InterPro" id="IPR022440">
    <property type="entry name" value="CHP03788"/>
</dbReference>
<dbReference type="Pfam" id="PF13768">
    <property type="entry name" value="VWA_3"/>
    <property type="match status" value="1"/>
</dbReference>
<reference evidence="4" key="1">
    <citation type="submission" date="2016-10" db="EMBL/GenBank/DDBJ databases">
        <authorList>
            <person name="de Groot N.N."/>
        </authorList>
    </citation>
    <scope>NUCLEOTIDE SEQUENCE</scope>
</reference>
<protein>
    <submittedName>
        <fullName evidence="4">Inter-alpha-trypsin inhibitor domain protein</fullName>
    </submittedName>
</protein>
<sequence>MQYTKPLSIIAVLVTAMLLFYSNFIRADISFAQKPSQVQTSTVNPINEVASGAIIYTLSDKSVLTQIALDTKVQMDITGTINRVKLTQTFTNPSNDWVEGVYVFPLPADSAVDHLDMIIGKRIIEGQIKEFRVAKKLYNQAKKAGKKVSLVEQQRPNIFTTKVANIGPGETISIAIEYQQAVRIDHDQFSIRFPMVVGERYIPGKKINTQPNALGNKVNTHRVKDAAKITPPSDANADRPVAISINLKAGFNTDSIVSPYHQISIVETDKLTKHISLKNTQANRDFELTWQAHKTLTPDLALFTQQKGDDHYLMLMATPPADEVFKQSHTPREVIFIIDSSGSMMGSSMEQATNALIQAINRLKPTDRFNIIDFDSDFEVLFDTAIPAIDMNKRHGIRFSKYLAADGGTNPLEAIKFALSSRDEDSHKYLRQIIFLTDGQVGNEKELFRAVQQNIDDDRFFTIGIGSAPNDYLMTKMAEYGKGAFTYIGDIDEVEVKMGELFSKLESPAMTDININFPIDINADQALGTIADLYKGEAITAVYKLNAIPNKLTISGNTANGIFSKSISINASNSTNGIDVLWARRKIDKMMDQYQAQYTKIDRDLIQADITSIALDHHLVSKFTSLIAVDVTPSKPGDKPLIIQAIAKKVKAAKTATNSTLWLLIGLIMMLLAIFTRKRQTP</sequence>
<dbReference type="InterPro" id="IPR002035">
    <property type="entry name" value="VWF_A"/>
</dbReference>
<evidence type="ECO:0000259" key="2">
    <source>
        <dbReference type="PROSITE" id="PS50234"/>
    </source>
</evidence>
<organism evidence="4">
    <name type="scientific">hydrothermal vent metagenome</name>
    <dbReference type="NCBI Taxonomy" id="652676"/>
    <lineage>
        <taxon>unclassified sequences</taxon>
        <taxon>metagenomes</taxon>
        <taxon>ecological metagenomes</taxon>
    </lineage>
</organism>
<proteinExistence type="predicted"/>
<accession>A0A1W1DRY0</accession>
<feature type="transmembrane region" description="Helical" evidence="1">
    <location>
        <begin position="659"/>
        <end position="676"/>
    </location>
</feature>
<dbReference type="SMART" id="SM00609">
    <property type="entry name" value="VIT"/>
    <property type="match status" value="1"/>
</dbReference>
<feature type="domain" description="VWFA" evidence="2">
    <location>
        <begin position="333"/>
        <end position="505"/>
    </location>
</feature>
<keyword evidence="1" id="KW-1133">Transmembrane helix</keyword>
<dbReference type="PROSITE" id="PS51468">
    <property type="entry name" value="VIT"/>
    <property type="match status" value="1"/>
</dbReference>
<dbReference type="PANTHER" id="PTHR45737">
    <property type="entry name" value="VON WILLEBRAND FACTOR A DOMAIN-CONTAINING PROTEIN 5A"/>
    <property type="match status" value="1"/>
</dbReference>
<dbReference type="SMART" id="SM00327">
    <property type="entry name" value="VWA"/>
    <property type="match status" value="1"/>
</dbReference>
<evidence type="ECO:0000313" key="4">
    <source>
        <dbReference type="EMBL" id="SFV84329.1"/>
    </source>
</evidence>
<keyword evidence="1" id="KW-0812">Transmembrane</keyword>
<dbReference type="EMBL" id="FPHX01000075">
    <property type="protein sequence ID" value="SFV84329.1"/>
    <property type="molecule type" value="Genomic_DNA"/>
</dbReference>
<evidence type="ECO:0000256" key="1">
    <source>
        <dbReference type="SAM" id="Phobius"/>
    </source>
</evidence>
<dbReference type="NCBIfam" id="TIGR03788">
    <property type="entry name" value="marine_srt_targ"/>
    <property type="match status" value="1"/>
</dbReference>
<dbReference type="SUPFAM" id="SSF53300">
    <property type="entry name" value="vWA-like"/>
    <property type="match status" value="1"/>
</dbReference>
<gene>
    <name evidence="4" type="ORF">MNB_SUP05-9-918</name>
</gene>